<keyword evidence="5" id="KW-1185">Reference proteome</keyword>
<dbReference type="GO" id="GO:0099509">
    <property type="term" value="P:regulation of presynaptic cytosolic calcium ion concentration"/>
    <property type="evidence" value="ECO:0007669"/>
    <property type="project" value="TreeGrafter"/>
</dbReference>
<evidence type="ECO:0000256" key="1">
    <source>
        <dbReference type="ARBA" id="ARBA00022837"/>
    </source>
</evidence>
<feature type="domain" description="EF-hand" evidence="3">
    <location>
        <begin position="142"/>
        <end position="177"/>
    </location>
</feature>
<feature type="domain" description="EF-hand" evidence="3">
    <location>
        <begin position="47"/>
        <end position="82"/>
    </location>
</feature>
<dbReference type="Proteomes" id="UP000748531">
    <property type="component" value="Unassembled WGS sequence"/>
</dbReference>
<dbReference type="Pfam" id="PF13202">
    <property type="entry name" value="EF-hand_5"/>
    <property type="match status" value="1"/>
</dbReference>
<dbReference type="EMBL" id="LUCH01001219">
    <property type="protein sequence ID" value="KAF5403448.1"/>
    <property type="molecule type" value="Genomic_DNA"/>
</dbReference>
<dbReference type="PANTHER" id="PTHR19972">
    <property type="entry name" value="CALBINDIN"/>
    <property type="match status" value="1"/>
</dbReference>
<dbReference type="PANTHER" id="PTHR19972:SF10">
    <property type="entry name" value="CALBINDIN-32"/>
    <property type="match status" value="1"/>
</dbReference>
<dbReference type="GO" id="GO:0005829">
    <property type="term" value="C:cytosol"/>
    <property type="evidence" value="ECO:0007669"/>
    <property type="project" value="TreeGrafter"/>
</dbReference>
<feature type="domain" description="EF-hand" evidence="3">
    <location>
        <begin position="235"/>
        <end position="270"/>
    </location>
</feature>
<dbReference type="AlphaFoldDB" id="A0A8J4WI89"/>
<dbReference type="GO" id="GO:0005634">
    <property type="term" value="C:nucleus"/>
    <property type="evidence" value="ECO:0007669"/>
    <property type="project" value="TreeGrafter"/>
</dbReference>
<dbReference type="Pfam" id="PF13833">
    <property type="entry name" value="EF-hand_8"/>
    <property type="match status" value="1"/>
</dbReference>
<dbReference type="PROSITE" id="PS00018">
    <property type="entry name" value="EF_HAND_1"/>
    <property type="match status" value="6"/>
</dbReference>
<accession>A0A8J4WI89</accession>
<dbReference type="SMART" id="SM00054">
    <property type="entry name" value="EFh"/>
    <property type="match status" value="6"/>
</dbReference>
<dbReference type="Gene3D" id="1.10.238.10">
    <property type="entry name" value="EF-hand"/>
    <property type="match status" value="3"/>
</dbReference>
<evidence type="ECO:0000313" key="5">
    <source>
        <dbReference type="Proteomes" id="UP000748531"/>
    </source>
</evidence>
<evidence type="ECO:0000256" key="2">
    <source>
        <dbReference type="SAM" id="MobiDB-lite"/>
    </source>
</evidence>
<name>A0A8J4WI89_9TREM</name>
<reference evidence="4" key="1">
    <citation type="submission" date="2019-05" db="EMBL/GenBank/DDBJ databases">
        <title>Annotation for the trematode Paragonimus heterotremus.</title>
        <authorList>
            <person name="Choi Y.-J."/>
        </authorList>
    </citation>
    <scope>NUCLEOTIDE SEQUENCE</scope>
    <source>
        <strain evidence="4">LC</strain>
    </source>
</reference>
<dbReference type="InterPro" id="IPR051001">
    <property type="entry name" value="Calbindin_Ca-bind"/>
</dbReference>
<gene>
    <name evidence="4" type="ORF">PHET_03253</name>
</gene>
<dbReference type="GO" id="GO:0043195">
    <property type="term" value="C:terminal bouton"/>
    <property type="evidence" value="ECO:0007669"/>
    <property type="project" value="TreeGrafter"/>
</dbReference>
<keyword evidence="1" id="KW-0106">Calcium</keyword>
<comment type="caution">
    <text evidence="4">The sequence shown here is derived from an EMBL/GenBank/DDBJ whole genome shotgun (WGS) entry which is preliminary data.</text>
</comment>
<evidence type="ECO:0000259" key="3">
    <source>
        <dbReference type="PROSITE" id="PS50222"/>
    </source>
</evidence>
<dbReference type="InterPro" id="IPR011992">
    <property type="entry name" value="EF-hand-dom_pair"/>
</dbReference>
<dbReference type="InterPro" id="IPR002048">
    <property type="entry name" value="EF_hand_dom"/>
</dbReference>
<dbReference type="OrthoDB" id="428774at2759"/>
<protein>
    <submittedName>
        <fullName evidence="4">Calbindin</fullName>
    </submittedName>
</protein>
<dbReference type="PROSITE" id="PS50222">
    <property type="entry name" value="EF_HAND_2"/>
    <property type="match status" value="5"/>
</dbReference>
<dbReference type="SUPFAM" id="SSF47473">
    <property type="entry name" value="EF-hand"/>
    <property type="match status" value="2"/>
</dbReference>
<feature type="domain" description="EF-hand" evidence="3">
    <location>
        <begin position="96"/>
        <end position="131"/>
    </location>
</feature>
<proteinExistence type="predicted"/>
<dbReference type="InterPro" id="IPR018247">
    <property type="entry name" value="EF_Hand_1_Ca_BS"/>
</dbReference>
<sequence length="349" mass="40640">MATRRLSMTPGEALRTEGPEGRREEALQADNYLKQFFDSQARRFRNVTASQFTDVWNHFDKDGNGLIDGDELQMFLCKLVECIVPTEVSKSFSYEDMEELVNELMTAIDTNKDNRIDLREMAQLLPTDEEFILLFQRDNKLSSSVDFMKVWKEFDKDHSGYIEADELKDFLTLLIGQSTTADEAFEEKIMEYTDSILKLFDHNCDGKLQLSEMARLLPVEENFLCRPIFRRAGRLTAKDVDEVFALYDTDNNGAIEDDELSGFLKDLLELVYEDYNEDDLDYTKSVILQSWDINRDGKINLEEMRMLLLAYSSNNNRCPTRTRYSTDALFKSRMHTNRTKRSSACKYLK</sequence>
<dbReference type="GO" id="GO:0005509">
    <property type="term" value="F:calcium ion binding"/>
    <property type="evidence" value="ECO:0007669"/>
    <property type="project" value="InterPro"/>
</dbReference>
<dbReference type="GO" id="GO:1900271">
    <property type="term" value="P:regulation of long-term synaptic potentiation"/>
    <property type="evidence" value="ECO:0007669"/>
    <property type="project" value="TreeGrafter"/>
</dbReference>
<dbReference type="Pfam" id="PF13499">
    <property type="entry name" value="EF-hand_7"/>
    <property type="match status" value="2"/>
</dbReference>
<organism evidence="4 5">
    <name type="scientific">Paragonimus heterotremus</name>
    <dbReference type="NCBI Taxonomy" id="100268"/>
    <lineage>
        <taxon>Eukaryota</taxon>
        <taxon>Metazoa</taxon>
        <taxon>Spiralia</taxon>
        <taxon>Lophotrochozoa</taxon>
        <taxon>Platyhelminthes</taxon>
        <taxon>Trematoda</taxon>
        <taxon>Digenea</taxon>
        <taxon>Plagiorchiida</taxon>
        <taxon>Troglotremata</taxon>
        <taxon>Troglotrematidae</taxon>
        <taxon>Paragonimus</taxon>
    </lineage>
</organism>
<feature type="region of interest" description="Disordered" evidence="2">
    <location>
        <begin position="1"/>
        <end position="23"/>
    </location>
</feature>
<feature type="domain" description="EF-hand" evidence="3">
    <location>
        <begin position="287"/>
        <end position="314"/>
    </location>
</feature>
<evidence type="ECO:0000313" key="4">
    <source>
        <dbReference type="EMBL" id="KAF5403448.1"/>
    </source>
</evidence>
<dbReference type="GO" id="GO:0030425">
    <property type="term" value="C:dendrite"/>
    <property type="evidence" value="ECO:0007669"/>
    <property type="project" value="TreeGrafter"/>
</dbReference>
<feature type="compositionally biased region" description="Basic and acidic residues" evidence="2">
    <location>
        <begin position="14"/>
        <end position="23"/>
    </location>
</feature>